<proteinExistence type="predicted"/>
<organism evidence="5">
    <name type="scientific">Yersinia pseudotuberculosis serotype O:3 (strain YPIII)</name>
    <dbReference type="NCBI Taxonomy" id="502800"/>
    <lineage>
        <taxon>Bacteria</taxon>
        <taxon>Pseudomonadati</taxon>
        <taxon>Pseudomonadota</taxon>
        <taxon>Gammaproteobacteria</taxon>
        <taxon>Enterobacterales</taxon>
        <taxon>Yersiniaceae</taxon>
        <taxon>Yersinia</taxon>
    </lineage>
</organism>
<evidence type="ECO:0000256" key="1">
    <source>
        <dbReference type="ARBA" id="ARBA00023125"/>
    </source>
</evidence>
<keyword evidence="1 2" id="KW-0238">DNA-binding</keyword>
<dbReference type="KEGG" id="ypy:YPK_1016"/>
<reference evidence="5" key="1">
    <citation type="submission" date="2008-02" db="EMBL/GenBank/DDBJ databases">
        <title>Complete sequence of Yersinia pseudotuberculosis YPIII.</title>
        <authorList>
            <consortium name="US DOE Joint Genome Institute"/>
            <person name="Challacombe J.F."/>
            <person name="Bruce D."/>
            <person name="Detter J.C."/>
            <person name="Green L."/>
            <person name="Land M."/>
            <person name="Munk C."/>
            <person name="Lindler L.E."/>
            <person name="Nikolich M.P."/>
            <person name="Brettin T."/>
        </authorList>
    </citation>
    <scope>NUCLEOTIDE SEQUENCE</scope>
    <source>
        <strain evidence="5">YPIII</strain>
    </source>
</reference>
<feature type="transmembrane region" description="Helical" evidence="3">
    <location>
        <begin position="135"/>
        <end position="158"/>
    </location>
</feature>
<keyword evidence="3" id="KW-0472">Membrane</keyword>
<dbReference type="InterPro" id="IPR036388">
    <property type="entry name" value="WH-like_DNA-bd_sf"/>
</dbReference>
<evidence type="ECO:0000256" key="3">
    <source>
        <dbReference type="SAM" id="Phobius"/>
    </source>
</evidence>
<feature type="DNA-binding region" description="OmpR/PhoB-type" evidence="2">
    <location>
        <begin position="1"/>
        <end position="97"/>
    </location>
</feature>
<dbReference type="PATRIC" id="fig|502800.11.peg.1648"/>
<keyword evidence="3" id="KW-1133">Transmembrane helix</keyword>
<sequence length="250" mass="29318">MNTIVINDVFFTPQKRTIDRNGKVTKIRNKESELLSLLCEYYPEPISREDIEKRLWEGSYVTDNTLTQTISNLRHALDDKKHELVVTIPKKGYRIGIKPEIFIEGEVQCQPYEKLGIIGSSVDKMAMSFLKGKMSFYRVCLFVLGVIFFFIFFNVALYRYQVKLVDVNSLPILINLDKEQDKTFLSVYQQHPYVLLKKKKMAAMLFVNARETSWYAKKNNLFDIVFYSPWGRGGDNYWYDLCLYTSDEKS</sequence>
<dbReference type="EMBL" id="CP000950">
    <property type="protein sequence ID" value="ACA67317.1"/>
    <property type="molecule type" value="Genomic_DNA"/>
</dbReference>
<keyword evidence="3" id="KW-0812">Transmembrane</keyword>
<dbReference type="Pfam" id="PF00486">
    <property type="entry name" value="Trans_reg_C"/>
    <property type="match status" value="1"/>
</dbReference>
<dbReference type="CDD" id="cd00383">
    <property type="entry name" value="trans_reg_C"/>
    <property type="match status" value="1"/>
</dbReference>
<evidence type="ECO:0000256" key="2">
    <source>
        <dbReference type="PROSITE-ProRule" id="PRU01091"/>
    </source>
</evidence>
<dbReference type="InterPro" id="IPR016032">
    <property type="entry name" value="Sig_transdc_resp-reg_C-effctor"/>
</dbReference>
<gene>
    <name evidence="5" type="ordered locus">YPK_1016</name>
</gene>
<dbReference type="SMART" id="SM00862">
    <property type="entry name" value="Trans_reg_C"/>
    <property type="match status" value="1"/>
</dbReference>
<evidence type="ECO:0000259" key="4">
    <source>
        <dbReference type="PROSITE" id="PS51755"/>
    </source>
</evidence>
<feature type="domain" description="OmpR/PhoB-type" evidence="4">
    <location>
        <begin position="1"/>
        <end position="97"/>
    </location>
</feature>
<protein>
    <submittedName>
        <fullName evidence="5">Transcriptional regulator, CadC</fullName>
    </submittedName>
</protein>
<evidence type="ECO:0000313" key="5">
    <source>
        <dbReference type="EMBL" id="ACA67317.1"/>
    </source>
</evidence>
<dbReference type="GO" id="GO:0000160">
    <property type="term" value="P:phosphorelay signal transduction system"/>
    <property type="evidence" value="ECO:0007669"/>
    <property type="project" value="InterPro"/>
</dbReference>
<dbReference type="AlphaFoldDB" id="A0A0H3B2H4"/>
<dbReference type="GO" id="GO:0006355">
    <property type="term" value="P:regulation of DNA-templated transcription"/>
    <property type="evidence" value="ECO:0007669"/>
    <property type="project" value="InterPro"/>
</dbReference>
<accession>A0A0H3B2H4</accession>
<dbReference type="GO" id="GO:0003677">
    <property type="term" value="F:DNA binding"/>
    <property type="evidence" value="ECO:0007669"/>
    <property type="project" value="UniProtKB-UniRule"/>
</dbReference>
<dbReference type="Gene3D" id="1.10.10.10">
    <property type="entry name" value="Winged helix-like DNA-binding domain superfamily/Winged helix DNA-binding domain"/>
    <property type="match status" value="1"/>
</dbReference>
<dbReference type="PROSITE" id="PS51755">
    <property type="entry name" value="OMPR_PHOB"/>
    <property type="match status" value="1"/>
</dbReference>
<name>A0A0H3B2H4_YERPY</name>
<dbReference type="InterPro" id="IPR001867">
    <property type="entry name" value="OmpR/PhoB-type_DNA-bd"/>
</dbReference>
<dbReference type="SUPFAM" id="SSF46894">
    <property type="entry name" value="C-terminal effector domain of the bipartite response regulators"/>
    <property type="match status" value="1"/>
</dbReference>